<protein>
    <recommendedName>
        <fullName evidence="6">AN1-type domain-containing protein</fullName>
    </recommendedName>
</protein>
<dbReference type="SUPFAM" id="SSF118310">
    <property type="entry name" value="AN1-like Zinc finger"/>
    <property type="match status" value="1"/>
</dbReference>
<dbReference type="GO" id="GO:0008270">
    <property type="term" value="F:zinc ion binding"/>
    <property type="evidence" value="ECO:0007669"/>
    <property type="project" value="UniProtKB-KW"/>
</dbReference>
<evidence type="ECO:0000256" key="2">
    <source>
        <dbReference type="ARBA" id="ARBA00022771"/>
    </source>
</evidence>
<dbReference type="Gene3D" id="3.10.20.90">
    <property type="entry name" value="Phosphatidylinositol 3-kinase Catalytic Subunit, Chain A, domain 1"/>
    <property type="match status" value="1"/>
</dbReference>
<feature type="compositionally biased region" description="Pro residues" evidence="5">
    <location>
        <begin position="169"/>
        <end position="180"/>
    </location>
</feature>
<sequence length="313" mass="34243">MSTMSSSWPGPFRVVTLVTLLSVSQPAVPSPTDIAKATIRGPSASLPVALVITHLLPLCLHSLTRTPSSIYLIGLDPSIHPLITHRHNRRHRLLTSSFLNLPNHNHNHNQTLRFPTILNMRRSDSISSVDSFDDDTMQIFVKDVSGNNSTYALGSELRNSPTSTSSSPSSPPSRHPPIPLTIPSSTSISTLSALLALRHNLPMEPRIVHAGTHLSSPSSTLSSLQIPPNSTLHMALPVRGGMPPKKIRCSFKECRDAAQRIVGDCSFCKGHFCGKHRLLEDHKCEGLEDCKKESYERNAEKLNSERTVAIKGV</sequence>
<dbReference type="Gene3D" id="4.10.1110.10">
    <property type="entry name" value="AN1-like Zinc finger"/>
    <property type="match status" value="1"/>
</dbReference>
<evidence type="ECO:0000256" key="1">
    <source>
        <dbReference type="ARBA" id="ARBA00022723"/>
    </source>
</evidence>
<accession>A0A9W4XPM4</accession>
<keyword evidence="3" id="KW-0862">Zinc</keyword>
<keyword evidence="1" id="KW-0479">Metal-binding</keyword>
<evidence type="ECO:0000259" key="6">
    <source>
        <dbReference type="PROSITE" id="PS51039"/>
    </source>
</evidence>
<dbReference type="AlphaFoldDB" id="A0A9W4XPM4"/>
<proteinExistence type="predicted"/>
<dbReference type="Proteomes" id="UP001152607">
    <property type="component" value="Unassembled WGS sequence"/>
</dbReference>
<dbReference type="SMART" id="SM00154">
    <property type="entry name" value="ZnF_AN1"/>
    <property type="match status" value="1"/>
</dbReference>
<name>A0A9W4XPM4_9PLEO</name>
<dbReference type="OrthoDB" id="428577at2759"/>
<dbReference type="InterPro" id="IPR000058">
    <property type="entry name" value="Znf_AN1"/>
</dbReference>
<feature type="region of interest" description="Disordered" evidence="5">
    <location>
        <begin position="151"/>
        <end position="182"/>
    </location>
</feature>
<evidence type="ECO:0000256" key="4">
    <source>
        <dbReference type="PROSITE-ProRule" id="PRU00449"/>
    </source>
</evidence>
<evidence type="ECO:0000256" key="5">
    <source>
        <dbReference type="SAM" id="MobiDB-lite"/>
    </source>
</evidence>
<feature type="domain" description="AN1-type" evidence="6">
    <location>
        <begin position="243"/>
        <end position="292"/>
    </location>
</feature>
<reference evidence="7" key="1">
    <citation type="submission" date="2023-01" db="EMBL/GenBank/DDBJ databases">
        <authorList>
            <person name="Van Ghelder C."/>
            <person name="Rancurel C."/>
        </authorList>
    </citation>
    <scope>NUCLEOTIDE SEQUENCE</scope>
    <source>
        <strain evidence="7">CNCM I-4278</strain>
    </source>
</reference>
<organism evidence="7 8">
    <name type="scientific">Periconia digitata</name>
    <dbReference type="NCBI Taxonomy" id="1303443"/>
    <lineage>
        <taxon>Eukaryota</taxon>
        <taxon>Fungi</taxon>
        <taxon>Dikarya</taxon>
        <taxon>Ascomycota</taxon>
        <taxon>Pezizomycotina</taxon>
        <taxon>Dothideomycetes</taxon>
        <taxon>Pleosporomycetidae</taxon>
        <taxon>Pleosporales</taxon>
        <taxon>Massarineae</taxon>
        <taxon>Periconiaceae</taxon>
        <taxon>Periconia</taxon>
    </lineage>
</organism>
<dbReference type="SUPFAM" id="SSF54236">
    <property type="entry name" value="Ubiquitin-like"/>
    <property type="match status" value="1"/>
</dbReference>
<gene>
    <name evidence="7" type="ORF">PDIGIT_LOCUS12172</name>
</gene>
<keyword evidence="8" id="KW-1185">Reference proteome</keyword>
<keyword evidence="2 4" id="KW-0863">Zinc-finger</keyword>
<evidence type="ECO:0000313" key="8">
    <source>
        <dbReference type="Proteomes" id="UP001152607"/>
    </source>
</evidence>
<evidence type="ECO:0000313" key="7">
    <source>
        <dbReference type="EMBL" id="CAI6339033.1"/>
    </source>
</evidence>
<dbReference type="InterPro" id="IPR029071">
    <property type="entry name" value="Ubiquitin-like_domsf"/>
</dbReference>
<dbReference type="InterPro" id="IPR035896">
    <property type="entry name" value="AN1-like_Znf"/>
</dbReference>
<dbReference type="PROSITE" id="PS51039">
    <property type="entry name" value="ZF_AN1"/>
    <property type="match status" value="1"/>
</dbReference>
<comment type="caution">
    <text evidence="7">The sequence shown here is derived from an EMBL/GenBank/DDBJ whole genome shotgun (WGS) entry which is preliminary data.</text>
</comment>
<dbReference type="EMBL" id="CAOQHR010000008">
    <property type="protein sequence ID" value="CAI6339033.1"/>
    <property type="molecule type" value="Genomic_DNA"/>
</dbReference>
<dbReference type="Pfam" id="PF01428">
    <property type="entry name" value="zf-AN1"/>
    <property type="match status" value="1"/>
</dbReference>
<evidence type="ECO:0000256" key="3">
    <source>
        <dbReference type="ARBA" id="ARBA00022833"/>
    </source>
</evidence>